<evidence type="ECO:0000259" key="2">
    <source>
        <dbReference type="Pfam" id="PF25909"/>
    </source>
</evidence>
<dbReference type="OrthoDB" id="5355528at2759"/>
<dbReference type="GeneID" id="54361152"/>
<reference evidence="4" key="3">
    <citation type="submission" date="2025-08" db="UniProtKB">
        <authorList>
            <consortium name="RefSeq"/>
        </authorList>
    </citation>
    <scope>IDENTIFICATION</scope>
    <source>
        <strain evidence="4">CBS 342.82</strain>
    </source>
</reference>
<feature type="compositionally biased region" description="Low complexity" evidence="1">
    <location>
        <begin position="585"/>
        <end position="625"/>
    </location>
</feature>
<proteinExistence type="predicted"/>
<sequence>MLSNFRLPWCNEQQMLPKMSQDALSYSAAVDMPMFGKFKRQLPETDVPHSSQQSKKPRLEVETSRMCVRPPMKSEASPAVSRAVQLPTPVTPNVSRPVALAPPTPTSEQVKVVAPAVQTVTTAAPSAPLPAGPKELPRTEVTTAPPALDCIADMTPLQQVIDNEFNMAMLMKHNELRLIEQELAKCQVALEQLRRCELRPYPGYDCPSSDVTAGTGPAIAPGPGMSRPAYPAPHGVTDGPYSRHYRQWLLRDPEFDSAPMHMYSSMDTPTSAGGRSTRNLGSARKSVSSRTHAVTNRIDSLPSIPNYPAPAPKDKSAPLVLRRSTDNQLVKLICNNCLRGNFSSIQGFLNHCRIAHKVDYKSHDLAAIDCGRLLDEADLAKLPAETHSLPVAGTPAPKAHGSRAASNASSKLAASTPVAAASKSLPALLVPTPTQPQHREMAKGFVHALNSPSATLPTPPSSVARRRAPVKSKSTFQARATSSLPPPALSITTSTNDKSSTTAPRLSAHFAKQGFRPEMFAQAFANAKQSMDETFSQFDSCGGDSAMMTPVGTPSDEDVDSPLMFQRQPQNSTRPARPSLLIAPTTTASTTSKSTESSTLGLAANAPSPSTTSSTSSLSHANSPHLLPGLVSDHEDDDDHSHVDDHDDDVVMVDSVVDLDSHFADAVQDDHHHHHHHHENNDEDEDDDVVVVACKANGKN</sequence>
<reference evidence="4" key="1">
    <citation type="submission" date="2020-01" db="EMBL/GenBank/DDBJ databases">
        <authorList>
            <consortium name="DOE Joint Genome Institute"/>
            <person name="Haridas S."/>
            <person name="Albert R."/>
            <person name="Binder M."/>
            <person name="Bloem J."/>
            <person name="Labutti K."/>
            <person name="Salamov A."/>
            <person name="Andreopoulos B."/>
            <person name="Baker S.E."/>
            <person name="Barry K."/>
            <person name="Bills G."/>
            <person name="Bluhm B.H."/>
            <person name="Cannon C."/>
            <person name="Castanera R."/>
            <person name="Culley D.E."/>
            <person name="Daum C."/>
            <person name="Ezra D."/>
            <person name="Gonzalez J.B."/>
            <person name="Henrissat B."/>
            <person name="Kuo A."/>
            <person name="Liang C."/>
            <person name="Lipzen A."/>
            <person name="Lutzoni F."/>
            <person name="Magnuson J."/>
            <person name="Mondo S."/>
            <person name="Nolan M."/>
            <person name="Ohm R."/>
            <person name="Pangilinan J."/>
            <person name="Park H.-J."/>
            <person name="Ramirez L."/>
            <person name="Alfaro M."/>
            <person name="Sun H."/>
            <person name="Tritt A."/>
            <person name="Yoshinaga Y."/>
            <person name="Zwiers L.-H."/>
            <person name="Turgeon B.G."/>
            <person name="Goodwin S.B."/>
            <person name="Spatafora J.W."/>
            <person name="Crous P.W."/>
            <person name="Grigoriev I.V."/>
        </authorList>
    </citation>
    <scope>NUCLEOTIDE SEQUENCE</scope>
    <source>
        <strain evidence="4">CBS 342.82</strain>
    </source>
</reference>
<feature type="compositionally biased region" description="Polar residues" evidence="1">
    <location>
        <begin position="472"/>
        <end position="483"/>
    </location>
</feature>
<feature type="region of interest" description="Disordered" evidence="1">
    <location>
        <begin position="266"/>
        <end position="293"/>
    </location>
</feature>
<feature type="region of interest" description="Disordered" evidence="1">
    <location>
        <begin position="42"/>
        <end position="63"/>
    </location>
</feature>
<dbReference type="RefSeq" id="XP_033457114.1">
    <property type="nucleotide sequence ID" value="XM_033603352.1"/>
</dbReference>
<organism evidence="4">
    <name type="scientific">Dissoconium aciculare CBS 342.82</name>
    <dbReference type="NCBI Taxonomy" id="1314786"/>
    <lineage>
        <taxon>Eukaryota</taxon>
        <taxon>Fungi</taxon>
        <taxon>Dikarya</taxon>
        <taxon>Ascomycota</taxon>
        <taxon>Pezizomycotina</taxon>
        <taxon>Dothideomycetes</taxon>
        <taxon>Dothideomycetidae</taxon>
        <taxon>Mycosphaerellales</taxon>
        <taxon>Dissoconiaceae</taxon>
        <taxon>Dissoconium</taxon>
    </lineage>
</organism>
<accession>A0A6J3LWQ0</accession>
<dbReference type="InterPro" id="IPR058706">
    <property type="entry name" value="zf-C2H2_AHC1-like"/>
</dbReference>
<name>A0A6J3LWQ0_9PEZI</name>
<dbReference type="AlphaFoldDB" id="A0A6J3LWQ0"/>
<feature type="region of interest" description="Disordered" evidence="1">
    <location>
        <begin position="451"/>
        <end position="505"/>
    </location>
</feature>
<feature type="region of interest" description="Disordered" evidence="1">
    <location>
        <begin position="388"/>
        <end position="410"/>
    </location>
</feature>
<dbReference type="Pfam" id="PF25909">
    <property type="entry name" value="zf-C2H2_AHC1"/>
    <property type="match status" value="1"/>
</dbReference>
<reference evidence="4" key="2">
    <citation type="submission" date="2020-04" db="EMBL/GenBank/DDBJ databases">
        <authorList>
            <consortium name="NCBI Genome Project"/>
        </authorList>
    </citation>
    <scope>NUCLEOTIDE SEQUENCE</scope>
    <source>
        <strain evidence="4">CBS 342.82</strain>
    </source>
</reference>
<evidence type="ECO:0000256" key="1">
    <source>
        <dbReference type="SAM" id="MobiDB-lite"/>
    </source>
</evidence>
<gene>
    <name evidence="4" type="ORF">K489DRAFT_372628</name>
</gene>
<feature type="region of interest" description="Disordered" evidence="1">
    <location>
        <begin position="540"/>
        <end position="646"/>
    </location>
</feature>
<feature type="domain" description="AHC1-like C2H2 zinc-finger" evidence="2">
    <location>
        <begin position="321"/>
        <end position="376"/>
    </location>
</feature>
<dbReference type="Proteomes" id="UP000504637">
    <property type="component" value="Unplaced"/>
</dbReference>
<feature type="compositionally biased region" description="Polar residues" evidence="1">
    <location>
        <begin position="490"/>
        <end position="504"/>
    </location>
</feature>
<feature type="region of interest" description="Disordered" evidence="1">
    <location>
        <begin position="669"/>
        <end position="688"/>
    </location>
</feature>
<protein>
    <recommendedName>
        <fullName evidence="2">AHC1-like C2H2 zinc-finger domain-containing protein</fullName>
    </recommendedName>
</protein>
<evidence type="ECO:0000313" key="3">
    <source>
        <dbReference type="Proteomes" id="UP000504637"/>
    </source>
</evidence>
<evidence type="ECO:0000313" key="4">
    <source>
        <dbReference type="RefSeq" id="XP_033457114.1"/>
    </source>
</evidence>
<keyword evidence="3" id="KW-1185">Reference proteome</keyword>